<proteinExistence type="predicted"/>
<evidence type="ECO:0000313" key="2">
    <source>
        <dbReference type="EMBL" id="RBA19779.1"/>
    </source>
</evidence>
<protein>
    <recommendedName>
        <fullName evidence="1">Methyltransferase domain-containing protein</fullName>
    </recommendedName>
</protein>
<comment type="caution">
    <text evidence="2">The sequence shown here is derived from an EMBL/GenBank/DDBJ whole genome shotgun (WGS) entry which is preliminary data.</text>
</comment>
<evidence type="ECO:0000313" key="3">
    <source>
        <dbReference type="Proteomes" id="UP000251714"/>
    </source>
</evidence>
<dbReference type="EMBL" id="PKMI01000010">
    <property type="protein sequence ID" value="RBA19779.1"/>
    <property type="molecule type" value="Genomic_DNA"/>
</dbReference>
<dbReference type="Pfam" id="PF13649">
    <property type="entry name" value="Methyltransf_25"/>
    <property type="match status" value="1"/>
</dbReference>
<accession>A0A365NG36</accession>
<organism evidence="2 3">
    <name type="scientific">Gibberella intermedia</name>
    <name type="common">Bulb rot disease fungus</name>
    <name type="synonym">Fusarium proliferatum</name>
    <dbReference type="NCBI Taxonomy" id="948311"/>
    <lineage>
        <taxon>Eukaryota</taxon>
        <taxon>Fungi</taxon>
        <taxon>Dikarya</taxon>
        <taxon>Ascomycota</taxon>
        <taxon>Pezizomycotina</taxon>
        <taxon>Sordariomycetes</taxon>
        <taxon>Hypocreomycetidae</taxon>
        <taxon>Hypocreales</taxon>
        <taxon>Nectriaceae</taxon>
        <taxon>Fusarium</taxon>
        <taxon>Fusarium fujikuroi species complex</taxon>
    </lineage>
</organism>
<gene>
    <name evidence="2" type="ORF">FPRO05_09079</name>
</gene>
<dbReference type="SUPFAM" id="SSF53335">
    <property type="entry name" value="S-adenosyl-L-methionine-dependent methyltransferases"/>
    <property type="match status" value="1"/>
</dbReference>
<dbReference type="Proteomes" id="UP000251714">
    <property type="component" value="Unassembled WGS sequence"/>
</dbReference>
<dbReference type="InterPro" id="IPR041698">
    <property type="entry name" value="Methyltransf_25"/>
</dbReference>
<dbReference type="AlphaFoldDB" id="A0A365NG36"/>
<sequence>MSSESKILDSACGTSIVTDIILKTEIKPEIHAVDVAENMVSIARERFSAHSNAQTAVMAGKELSFSDNTFTHSITNLGLVYFTDTGDG</sequence>
<dbReference type="InterPro" id="IPR029063">
    <property type="entry name" value="SAM-dependent_MTases_sf"/>
</dbReference>
<reference evidence="2 3" key="1">
    <citation type="submission" date="2017-12" db="EMBL/GenBank/DDBJ databases">
        <title>Genome sequence of the mycotoxigenic crop pathogen Fusarium proliferatum, strain ITEM 2341 from Date Palm.</title>
        <authorList>
            <person name="Almiman B.F."/>
            <person name="Shittu T.A."/>
            <person name="Muthumeenakshi S."/>
            <person name="Baroncelli R."/>
            <person name="Sreenivasaprasada S."/>
        </authorList>
    </citation>
    <scope>NUCLEOTIDE SEQUENCE [LARGE SCALE GENOMIC DNA]</scope>
    <source>
        <strain evidence="2 3">ITEM 2341</strain>
    </source>
</reference>
<dbReference type="Gene3D" id="3.40.50.150">
    <property type="entry name" value="Vaccinia Virus protein VP39"/>
    <property type="match status" value="1"/>
</dbReference>
<name>A0A365NG36_GIBIN</name>
<feature type="domain" description="Methyltransferase" evidence="1">
    <location>
        <begin position="7"/>
        <end position="84"/>
    </location>
</feature>
<evidence type="ECO:0000259" key="1">
    <source>
        <dbReference type="Pfam" id="PF13649"/>
    </source>
</evidence>